<keyword evidence="3" id="KW-0436">Ligase</keyword>
<name>A0A072NSX0_SCHAZ</name>
<keyword evidence="1" id="KW-0547">Nucleotide-binding</keyword>
<evidence type="ECO:0000313" key="3">
    <source>
        <dbReference type="EMBL" id="KEF40322.1"/>
    </source>
</evidence>
<evidence type="ECO:0000313" key="4">
    <source>
        <dbReference type="Proteomes" id="UP000027936"/>
    </source>
</evidence>
<dbReference type="GO" id="GO:0004088">
    <property type="term" value="F:carbamoyl-phosphate synthase (glutamine-hydrolyzing) activity"/>
    <property type="evidence" value="ECO:0007669"/>
    <property type="project" value="UniProtKB-EC"/>
</dbReference>
<organism evidence="3 4">
    <name type="scientific">Schinkia azotoformans MEV2011</name>
    <dbReference type="NCBI Taxonomy" id="1348973"/>
    <lineage>
        <taxon>Bacteria</taxon>
        <taxon>Bacillati</taxon>
        <taxon>Bacillota</taxon>
        <taxon>Bacilli</taxon>
        <taxon>Bacillales</taxon>
        <taxon>Bacillaceae</taxon>
        <taxon>Calidifontibacillus/Schinkia group</taxon>
        <taxon>Schinkia</taxon>
    </lineage>
</organism>
<dbReference type="EC" id="6.3.5.5" evidence="3"/>
<dbReference type="Pfam" id="PF15632">
    <property type="entry name" value="ATPgrasp_Ter"/>
    <property type="match status" value="1"/>
</dbReference>
<reference evidence="3 4" key="1">
    <citation type="submission" date="2014-04" db="EMBL/GenBank/DDBJ databases">
        <title>Draft genome sequence of Bacillus azotoformans MEV2011, a (co-) denitrifying strain unable to grow in the presence of oxygen.</title>
        <authorList>
            <person name="Nielsen M."/>
            <person name="Schreiber L."/>
            <person name="Finster K."/>
            <person name="Schramm A."/>
        </authorList>
    </citation>
    <scope>NUCLEOTIDE SEQUENCE [LARGE SCALE GENOMIC DNA]</scope>
    <source>
        <strain evidence="3 4">MEV2011</strain>
    </source>
</reference>
<dbReference type="PROSITE" id="PS50975">
    <property type="entry name" value="ATP_GRASP"/>
    <property type="match status" value="1"/>
</dbReference>
<dbReference type="GO" id="GO:0046872">
    <property type="term" value="F:metal ion binding"/>
    <property type="evidence" value="ECO:0007669"/>
    <property type="project" value="InterPro"/>
</dbReference>
<dbReference type="RefSeq" id="WP_035192720.1">
    <property type="nucleotide sequence ID" value="NZ_JJRY01000001.1"/>
</dbReference>
<feature type="domain" description="ATP-grasp" evidence="2">
    <location>
        <begin position="90"/>
        <end position="286"/>
    </location>
</feature>
<proteinExistence type="predicted"/>
<evidence type="ECO:0000256" key="1">
    <source>
        <dbReference type="PROSITE-ProRule" id="PRU00409"/>
    </source>
</evidence>
<accession>A0A072NSX0</accession>
<dbReference type="InterPro" id="IPR048764">
    <property type="entry name" value="PylC_N"/>
</dbReference>
<dbReference type="OrthoDB" id="9803907at2"/>
<dbReference type="Gene3D" id="3.40.50.20">
    <property type="match status" value="1"/>
</dbReference>
<dbReference type="AlphaFoldDB" id="A0A072NSX0"/>
<dbReference type="PATRIC" id="fig|1348973.3.peg.336"/>
<dbReference type="Proteomes" id="UP000027936">
    <property type="component" value="Unassembled WGS sequence"/>
</dbReference>
<comment type="caution">
    <text evidence="3">The sequence shown here is derived from an EMBL/GenBank/DDBJ whole genome shotgun (WGS) entry which is preliminary data.</text>
</comment>
<keyword evidence="1" id="KW-0067">ATP-binding</keyword>
<dbReference type="InterPro" id="IPR013815">
    <property type="entry name" value="ATP_grasp_subdomain_1"/>
</dbReference>
<dbReference type="Gene3D" id="3.30.1490.20">
    <property type="entry name" value="ATP-grasp fold, A domain"/>
    <property type="match status" value="1"/>
</dbReference>
<dbReference type="EMBL" id="JJRY01000001">
    <property type="protein sequence ID" value="KEF40322.1"/>
    <property type="molecule type" value="Genomic_DNA"/>
</dbReference>
<gene>
    <name evidence="3" type="ORF">M670_00348</name>
</gene>
<sequence>MNVLVTSISRKIPLINEVQKAGNKLGINSLIYGADSNSEAIGKFFVDHFWHMPLLNELKIEDLITYCKSNDIKAIIPTRDGELVFYSKYKELLRENNINVMISDETTIKNCLDKLAYFSIAKERGYPAINTYVDIEDITCDSFVVKERYGAGAKKIGINLTKQEAIRHSKYLKKPIFQPFIKGQEYSVDIFIDMMGKIKGSVVRKRDLVLNGESQITTTISFTRLEILCEQFASELKFYGHIIMQVIVDFEGNIHFIECNPRFGGASTLSIAVGLDSFYWFLLEVRGFNLDDISFERSKSEKKLIRYPKDWILDIEEKEKFLQNKNEIFYPK</sequence>
<dbReference type="SUPFAM" id="SSF56059">
    <property type="entry name" value="Glutathione synthetase ATP-binding domain-like"/>
    <property type="match status" value="1"/>
</dbReference>
<protein>
    <submittedName>
        <fullName evidence="3">Carbamoylphosphate synthase large subunit</fullName>
        <ecNumber evidence="3">6.3.5.5</ecNumber>
    </submittedName>
</protein>
<dbReference type="InterPro" id="IPR011761">
    <property type="entry name" value="ATP-grasp"/>
</dbReference>
<dbReference type="Gene3D" id="3.30.470.20">
    <property type="entry name" value="ATP-grasp fold, B domain"/>
    <property type="match status" value="1"/>
</dbReference>
<dbReference type="GO" id="GO:0005524">
    <property type="term" value="F:ATP binding"/>
    <property type="evidence" value="ECO:0007669"/>
    <property type="project" value="UniProtKB-UniRule"/>
</dbReference>
<evidence type="ECO:0000259" key="2">
    <source>
        <dbReference type="PROSITE" id="PS50975"/>
    </source>
</evidence>
<dbReference type="Pfam" id="PF21360">
    <property type="entry name" value="PylC-like_N"/>
    <property type="match status" value="1"/>
</dbReference>